<dbReference type="OrthoDB" id="5819611at2759"/>
<dbReference type="AlphaFoldDB" id="A0A0N4W349"/>
<keyword evidence="1" id="KW-0732">Signal</keyword>
<name>A0A0N4W349_HAEPC</name>
<feature type="chain" id="PRO_5043123366" evidence="1">
    <location>
        <begin position="18"/>
        <end position="114"/>
    </location>
</feature>
<sequence>MLLRLISFITFFTVILANDFGPPCLPTRINYRVQYPCLESVDEDESSDQEARLKGEPSKFAQTGVYDRLFKVGNTRAWQGPTYIYEPTYGYNPNLPQNGPYIFRYSNFFNKPLK</sequence>
<reference evidence="4" key="1">
    <citation type="submission" date="2017-02" db="UniProtKB">
        <authorList>
            <consortium name="WormBaseParasite"/>
        </authorList>
    </citation>
    <scope>IDENTIFICATION</scope>
</reference>
<organism evidence="4">
    <name type="scientific">Haemonchus placei</name>
    <name type="common">Barber's pole worm</name>
    <dbReference type="NCBI Taxonomy" id="6290"/>
    <lineage>
        <taxon>Eukaryota</taxon>
        <taxon>Metazoa</taxon>
        <taxon>Ecdysozoa</taxon>
        <taxon>Nematoda</taxon>
        <taxon>Chromadorea</taxon>
        <taxon>Rhabditida</taxon>
        <taxon>Rhabditina</taxon>
        <taxon>Rhabditomorpha</taxon>
        <taxon>Strongyloidea</taxon>
        <taxon>Trichostrongylidae</taxon>
        <taxon>Haemonchus</taxon>
    </lineage>
</organism>
<evidence type="ECO:0000256" key="1">
    <source>
        <dbReference type="SAM" id="SignalP"/>
    </source>
</evidence>
<dbReference type="WBParaSite" id="HPLM_0000420501-mRNA-1">
    <property type="protein sequence ID" value="HPLM_0000420501-mRNA-1"/>
    <property type="gene ID" value="HPLM_0000420501"/>
</dbReference>
<evidence type="ECO:0000313" key="2">
    <source>
        <dbReference type="EMBL" id="VDO22654.1"/>
    </source>
</evidence>
<dbReference type="Proteomes" id="UP000268014">
    <property type="component" value="Unassembled WGS sequence"/>
</dbReference>
<protein>
    <submittedName>
        <fullName evidence="4">Secreted protein</fullName>
    </submittedName>
</protein>
<dbReference type="EMBL" id="UZAF01016183">
    <property type="protein sequence ID" value="VDO22654.1"/>
    <property type="molecule type" value="Genomic_DNA"/>
</dbReference>
<evidence type="ECO:0000313" key="4">
    <source>
        <dbReference type="WBParaSite" id="HPLM_0000420501-mRNA-1"/>
    </source>
</evidence>
<reference evidence="2 3" key="2">
    <citation type="submission" date="2018-11" db="EMBL/GenBank/DDBJ databases">
        <authorList>
            <consortium name="Pathogen Informatics"/>
        </authorList>
    </citation>
    <scope>NUCLEOTIDE SEQUENCE [LARGE SCALE GENOMIC DNA]</scope>
    <source>
        <strain evidence="2 3">MHpl1</strain>
    </source>
</reference>
<accession>A0A0N4W349</accession>
<evidence type="ECO:0000313" key="3">
    <source>
        <dbReference type="Proteomes" id="UP000268014"/>
    </source>
</evidence>
<gene>
    <name evidence="2" type="ORF">HPLM_LOCUS4197</name>
</gene>
<feature type="signal peptide" evidence="1">
    <location>
        <begin position="1"/>
        <end position="17"/>
    </location>
</feature>
<dbReference type="OMA" id="CEHDKTA"/>
<keyword evidence="3" id="KW-1185">Reference proteome</keyword>
<proteinExistence type="predicted"/>